<dbReference type="OrthoDB" id="433690at2759"/>
<evidence type="ECO:0000256" key="1">
    <source>
        <dbReference type="SAM" id="MobiDB-lite"/>
    </source>
</evidence>
<dbReference type="Proteomes" id="UP001152797">
    <property type="component" value="Unassembled WGS sequence"/>
</dbReference>
<dbReference type="CDD" id="cd07067">
    <property type="entry name" value="HP_PGM_like"/>
    <property type="match status" value="1"/>
</dbReference>
<dbReference type="EMBL" id="CAMXCT020006566">
    <property type="protein sequence ID" value="CAL1169465.1"/>
    <property type="molecule type" value="Genomic_DNA"/>
</dbReference>
<dbReference type="Gene3D" id="3.40.50.1240">
    <property type="entry name" value="Phosphoglycerate mutase-like"/>
    <property type="match status" value="1"/>
</dbReference>
<dbReference type="Pfam" id="PF00300">
    <property type="entry name" value="His_Phos_1"/>
    <property type="match status" value="1"/>
</dbReference>
<dbReference type="InterPro" id="IPR013078">
    <property type="entry name" value="His_Pase_superF_clade-1"/>
</dbReference>
<dbReference type="PANTHER" id="PTHR16469:SF27">
    <property type="entry name" value="UBIQUITIN-ASSOCIATED AND SH3 DOMAIN-CONTAINING BA-RELATED"/>
    <property type="match status" value="1"/>
</dbReference>
<feature type="transmembrane region" description="Helical" evidence="2">
    <location>
        <begin position="148"/>
        <end position="169"/>
    </location>
</feature>
<organism evidence="3">
    <name type="scientific">Cladocopium goreaui</name>
    <dbReference type="NCBI Taxonomy" id="2562237"/>
    <lineage>
        <taxon>Eukaryota</taxon>
        <taxon>Sar</taxon>
        <taxon>Alveolata</taxon>
        <taxon>Dinophyceae</taxon>
        <taxon>Suessiales</taxon>
        <taxon>Symbiodiniaceae</taxon>
        <taxon>Cladocopium</taxon>
    </lineage>
</organism>
<feature type="transmembrane region" description="Helical" evidence="2">
    <location>
        <begin position="51"/>
        <end position="70"/>
    </location>
</feature>
<feature type="transmembrane region" description="Helical" evidence="2">
    <location>
        <begin position="20"/>
        <end position="39"/>
    </location>
</feature>
<evidence type="ECO:0000313" key="5">
    <source>
        <dbReference type="Proteomes" id="UP001152797"/>
    </source>
</evidence>
<sequence length="669" mass="74223">MRTRFESPLRGRSARRFCWLMGINSWVSWGAFMIGRAMQEGGHLYNAVLQNRLPICTWLAPCVLIAVMLWARQQCIVWKADLALLFCCLTPALLVAGDLILQIQDEACGSPGQPWPACNGFQSIFGAYMTMLCFMALPVLVQAGSHPLLCTVPCILLSVLFVGLEFRQFFSIHDVYALSMMYVETEVRVAAPLSWMVWLSHAIDYFKRMRAMRQGLERTRENAASSLSLLNSISVSQSTSGVELQVQHSSSGFQHVAQGPQPDVPEVSAVAVAVVRHAECADDMHAFDDSGCSQDAREFPFDPPITSNGVQQAKQLADDLKKQSLAVDLVVSSPYLRCLQTEEILAEEFDAVVLLDQELGEVLGPDVFEARPPTLVRSWKSTKSLCQTQRVKAGRAMGKKPRWPETLKDARVRYAKRFLDYLRRARRAKKSCILVTHGHMLQVCASILPATQHLKVGSVNYAAAILAICRQSDGSTAVSPGLLDSSGSADFGEIHHQRILRSASFDKAAEESVETDPGKAEETNLQGNTLLQDVNMKYWSVWYKGLRSTSGRAASMPPILRELQTQEEQLGMSWQDLMQLLGMLSAPWEFLDNGWNEETGSFHTNTHTVSSMAYFRDPKGMRSSPPSEAPSDAVRSVRAPSERAPPPMAPLPKFNVGLSSLAQRRKLQK</sequence>
<protein>
    <submittedName>
        <fullName evidence="3">Uncharacterized protein</fullName>
    </submittedName>
</protein>
<dbReference type="PANTHER" id="PTHR16469">
    <property type="entry name" value="UBIQUITIN-ASSOCIATED AND SH3 DOMAIN-CONTAINING BA-RELATED"/>
    <property type="match status" value="1"/>
</dbReference>
<evidence type="ECO:0000256" key="2">
    <source>
        <dbReference type="SAM" id="Phobius"/>
    </source>
</evidence>
<dbReference type="SMART" id="SM00855">
    <property type="entry name" value="PGAM"/>
    <property type="match status" value="1"/>
</dbReference>
<feature type="transmembrane region" description="Helical" evidence="2">
    <location>
        <begin position="121"/>
        <end position="141"/>
    </location>
</feature>
<keyword evidence="5" id="KW-1185">Reference proteome</keyword>
<evidence type="ECO:0000313" key="3">
    <source>
        <dbReference type="EMBL" id="CAI4016090.1"/>
    </source>
</evidence>
<keyword evidence="2" id="KW-0472">Membrane</keyword>
<feature type="region of interest" description="Disordered" evidence="1">
    <location>
        <begin position="616"/>
        <end position="657"/>
    </location>
</feature>
<dbReference type="EMBL" id="CAMXCT010006566">
    <property type="protein sequence ID" value="CAI4016090.1"/>
    <property type="molecule type" value="Genomic_DNA"/>
</dbReference>
<dbReference type="InterPro" id="IPR029033">
    <property type="entry name" value="His_PPase_superfam"/>
</dbReference>
<keyword evidence="2" id="KW-0812">Transmembrane</keyword>
<dbReference type="AlphaFoldDB" id="A0A9P1GJD1"/>
<reference evidence="4" key="2">
    <citation type="submission" date="2024-04" db="EMBL/GenBank/DDBJ databases">
        <authorList>
            <person name="Chen Y."/>
            <person name="Shah S."/>
            <person name="Dougan E. K."/>
            <person name="Thang M."/>
            <person name="Chan C."/>
        </authorList>
    </citation>
    <scope>NUCLEOTIDE SEQUENCE [LARGE SCALE GENOMIC DNA]</scope>
</reference>
<gene>
    <name evidence="3" type="ORF">C1SCF055_LOCUS40859</name>
</gene>
<feature type="transmembrane region" description="Helical" evidence="2">
    <location>
        <begin position="82"/>
        <end position="101"/>
    </location>
</feature>
<dbReference type="SUPFAM" id="SSF53254">
    <property type="entry name" value="Phosphoglycerate mutase-like"/>
    <property type="match status" value="1"/>
</dbReference>
<evidence type="ECO:0000313" key="4">
    <source>
        <dbReference type="EMBL" id="CAL1169465.1"/>
    </source>
</evidence>
<proteinExistence type="predicted"/>
<dbReference type="EMBL" id="CAMXCT030006566">
    <property type="protein sequence ID" value="CAL4803402.1"/>
    <property type="molecule type" value="Genomic_DNA"/>
</dbReference>
<keyword evidence="2" id="KW-1133">Transmembrane helix</keyword>
<accession>A0A9P1GJD1</accession>
<dbReference type="InterPro" id="IPR051710">
    <property type="entry name" value="Phosphatase_SH3-domain"/>
</dbReference>
<reference evidence="3" key="1">
    <citation type="submission" date="2022-10" db="EMBL/GenBank/DDBJ databases">
        <authorList>
            <person name="Chen Y."/>
            <person name="Dougan E. K."/>
            <person name="Chan C."/>
            <person name="Rhodes N."/>
            <person name="Thang M."/>
        </authorList>
    </citation>
    <scope>NUCLEOTIDE SEQUENCE</scope>
</reference>
<comment type="caution">
    <text evidence="3">The sequence shown here is derived from an EMBL/GenBank/DDBJ whole genome shotgun (WGS) entry which is preliminary data.</text>
</comment>
<name>A0A9P1GJD1_9DINO</name>